<dbReference type="NCBIfam" id="TIGR00963">
    <property type="entry name" value="secA"/>
    <property type="match status" value="1"/>
</dbReference>
<evidence type="ECO:0000256" key="2">
    <source>
        <dbReference type="ARBA" id="ARBA00007650"/>
    </source>
</evidence>
<accession>G8D466</accession>
<keyword evidence="11 15" id="KW-0653">Protein transport</keyword>
<dbReference type="GO" id="GO:0043952">
    <property type="term" value="P:protein transport by the Sec complex"/>
    <property type="evidence" value="ECO:0007669"/>
    <property type="project" value="UniProtKB-ARBA"/>
</dbReference>
<evidence type="ECO:0000256" key="5">
    <source>
        <dbReference type="ARBA" id="ARBA00022490"/>
    </source>
</evidence>
<feature type="binding site" evidence="15">
    <location>
        <position position="472"/>
    </location>
    <ligand>
        <name>ATP</name>
        <dbReference type="ChEBI" id="CHEBI:30616"/>
    </ligand>
</feature>
<dbReference type="PROSITE" id="PS51196">
    <property type="entry name" value="SECA_MOTOR_DEAD"/>
    <property type="match status" value="1"/>
</dbReference>
<dbReference type="InterPro" id="IPR000185">
    <property type="entry name" value="SecA"/>
</dbReference>
<evidence type="ECO:0000256" key="15">
    <source>
        <dbReference type="HAMAP-Rule" id="MF_01382"/>
    </source>
</evidence>
<dbReference type="Gene3D" id="1.10.3060.10">
    <property type="entry name" value="Helical scaffold and wing domains of SecA"/>
    <property type="match status" value="1"/>
</dbReference>
<comment type="similarity">
    <text evidence="2 15 16">Belongs to the SecA family.</text>
</comment>
<sequence length="863" mass="101320">MNDHDLKKQTYKLKIKIQKGESLENILPFAFAVVREASKRTLGIRHYDVQIMGGIVLHEGKIAEMHTGEGKTLASSLPLYLNALTGKGVHLVTVNDYLAKRDADMMGKIFNFLDLSVGIILSNMSLEDRKKAYQSDITYGANNEFGFDYLKDNMILSLEEKVQRKLNFVIIDEIDSILIDEARTPLIISGISVEDNRNLYFKLRNVVPKLKLQKEKDSDYGDFYLDEKEKQAYLTENGHKHLEKILVEKNILNTKDSLYHPHNLSTMHHINNMIRAYYLYQKNIDYIIQNKEIIIVDEHTGRAMPGRRWSDGLHQAIESKEGLYINKENKTLASITFQNYFRLYKKISGMTGTADTESYEFHQTYGLEVIVIPTNRKMIRKDFTDIVYMTKKEKFKAIINEIQKCVKKKQPVLVGTVSIEISEYLSSILKKLKIKHEVLNAKYHEREAEIIEQAGQSGSVTIATNMAGRGTDILLGGNWKNQISKIKDISDKKIQTIKKKWKIENNYVLKSGGLYILGTERHESRRIDNQLRGRAGRQGDPGSSRFFLSLEDNLIRIFGADKIKLFLKRVGLKENESLDSKMITQAIANAQKKVEGFYFDMRKNLLEYDDVANDQRKVIYKQRFELLKSQDTKKIFNSIIKDFFTSFIENFFQKNSIDKYNIKKIENTIKKKFMIDTLLYNWFISLKEIPKFVEIKKYFFLKIKEEISKKERYFSNFPINKFYKNLLLQILDKYWQEHLMNMDFLKQNIHLRGYAQKDPKKEYKYESFELFSNMLENIKYEVIKKFFQIQNLDNNYSYQEYEVKNDIFSEKEKFKNSFFSYTKKEKKDNNNNIIIDNTNKIGRNQNCPCGSKKKYKKCHGKLR</sequence>
<comment type="function">
    <text evidence="15">Part of the Sec protein translocase complex. Interacts with the SecYEG preprotein conducting channel. Has a central role in coupling the hydrolysis of ATP to the transfer of proteins into and across the cell membrane, serving both as a receptor for the preprotein-SecB complex and as an ATP-driven molecular motor driving the stepwise translocation of polypeptide chains across the membrane.</text>
</comment>
<evidence type="ECO:0000256" key="11">
    <source>
        <dbReference type="ARBA" id="ARBA00022927"/>
    </source>
</evidence>
<dbReference type="EC" id="7.4.2.8" evidence="15"/>
<feature type="domain" description="SecA family profile" evidence="19">
    <location>
        <begin position="1"/>
        <end position="579"/>
    </location>
</feature>
<comment type="subunit">
    <text evidence="15">Monomer and homodimer. Part of the essential Sec protein translocation apparatus which comprises SecA, SecYEG and auxiliary proteins SecDF-YajC and YidC.</text>
</comment>
<comment type="catalytic activity">
    <reaction evidence="15">
        <text>ATP + H2O + cellular proteinSide 1 = ADP + phosphate + cellular proteinSide 2.</text>
        <dbReference type="EC" id="7.4.2.8"/>
    </reaction>
</comment>
<dbReference type="GO" id="GO:0005886">
    <property type="term" value="C:plasma membrane"/>
    <property type="evidence" value="ECO:0007669"/>
    <property type="project" value="UniProtKB-SubCell"/>
</dbReference>
<dbReference type="GO" id="GO:0031522">
    <property type="term" value="C:cell envelope Sec protein transport complex"/>
    <property type="evidence" value="ECO:0007669"/>
    <property type="project" value="TreeGrafter"/>
</dbReference>
<keyword evidence="9" id="KW-0862">Zinc</keyword>
<protein>
    <recommendedName>
        <fullName evidence="15 16">Protein translocase subunit SecA</fullName>
        <ecNumber evidence="15">7.4.2.8</ecNumber>
    </recommendedName>
</protein>
<dbReference type="InterPro" id="IPR011130">
    <property type="entry name" value="SecA_preprotein_X-link_dom"/>
</dbReference>
<dbReference type="SMART" id="SM00958">
    <property type="entry name" value="SecA_PP_bind"/>
    <property type="match status" value="1"/>
</dbReference>
<evidence type="ECO:0000256" key="8">
    <source>
        <dbReference type="ARBA" id="ARBA00022741"/>
    </source>
</evidence>
<dbReference type="GO" id="GO:0005524">
    <property type="term" value="F:ATP binding"/>
    <property type="evidence" value="ECO:0007669"/>
    <property type="project" value="UniProtKB-UniRule"/>
</dbReference>
<keyword evidence="5 15" id="KW-0963">Cytoplasm</keyword>
<dbReference type="Pfam" id="PF02810">
    <property type="entry name" value="SEC-C"/>
    <property type="match status" value="1"/>
</dbReference>
<dbReference type="Gene3D" id="3.40.50.300">
    <property type="entry name" value="P-loop containing nucleotide triphosphate hydrolases"/>
    <property type="match status" value="2"/>
</dbReference>
<dbReference type="InterPro" id="IPR011115">
    <property type="entry name" value="SecA_DEAD"/>
</dbReference>
<dbReference type="AlphaFoldDB" id="G8D466"/>
<dbReference type="PANTHER" id="PTHR30612">
    <property type="entry name" value="SECA INNER MEMBRANE COMPONENT OF SEC PROTEIN SECRETION SYSTEM"/>
    <property type="match status" value="1"/>
</dbReference>
<organism evidence="20">
    <name type="scientific">Candidatus Endecteinascidia fromenterensis</name>
    <dbReference type="NCBI Taxonomy" id="266021"/>
    <lineage>
        <taxon>Bacteria</taxon>
        <taxon>Pseudomonadati</taxon>
        <taxon>Pseudomonadota</taxon>
        <taxon>Gammaproteobacteria</taxon>
        <taxon>Thiotrichales</taxon>
        <taxon>Candidatus Endecteinascidia</taxon>
    </lineage>
</organism>
<evidence type="ECO:0000256" key="1">
    <source>
        <dbReference type="ARBA" id="ARBA00001947"/>
    </source>
</evidence>
<gene>
    <name evidence="20" type="primary">etrA</name>
    <name evidence="15" type="synonym">secA</name>
    <name evidence="20" type="ORF">ETU_000028</name>
</gene>
<dbReference type="Pfam" id="PF07516">
    <property type="entry name" value="SecA_SW"/>
    <property type="match status" value="1"/>
</dbReference>
<dbReference type="PROSITE" id="PS51192">
    <property type="entry name" value="HELICASE_ATP_BIND_1"/>
    <property type="match status" value="1"/>
</dbReference>
<dbReference type="PROSITE" id="PS51194">
    <property type="entry name" value="HELICASE_CTER"/>
    <property type="match status" value="1"/>
</dbReference>
<dbReference type="Pfam" id="PF21090">
    <property type="entry name" value="P-loop_SecA"/>
    <property type="match status" value="1"/>
</dbReference>
<keyword evidence="13 15" id="KW-0811">Translocation</keyword>
<feature type="domain" description="Helicase C-terminal" evidence="18">
    <location>
        <begin position="397"/>
        <end position="595"/>
    </location>
</feature>
<keyword evidence="8 15" id="KW-0547">Nucleotide-binding</keyword>
<proteinExistence type="inferred from homology"/>
<evidence type="ECO:0000256" key="7">
    <source>
        <dbReference type="ARBA" id="ARBA00022723"/>
    </source>
</evidence>
<keyword evidence="12 15" id="KW-1278">Translocase</keyword>
<dbReference type="GO" id="GO:0006605">
    <property type="term" value="P:protein targeting"/>
    <property type="evidence" value="ECO:0007669"/>
    <property type="project" value="UniProtKB-UniRule"/>
</dbReference>
<evidence type="ECO:0000256" key="6">
    <source>
        <dbReference type="ARBA" id="ARBA00022519"/>
    </source>
</evidence>
<dbReference type="InterPro" id="IPR027417">
    <property type="entry name" value="P-loop_NTPase"/>
</dbReference>
<evidence type="ECO:0000256" key="4">
    <source>
        <dbReference type="ARBA" id="ARBA00022475"/>
    </source>
</evidence>
<keyword evidence="6" id="KW-0997">Cell inner membrane</keyword>
<dbReference type="InterPro" id="IPR036670">
    <property type="entry name" value="SecA_X-link_sf"/>
</dbReference>
<dbReference type="PROSITE" id="PS01312">
    <property type="entry name" value="SECA"/>
    <property type="match status" value="1"/>
</dbReference>
<evidence type="ECO:0000256" key="12">
    <source>
        <dbReference type="ARBA" id="ARBA00022967"/>
    </source>
</evidence>
<dbReference type="GO" id="GO:0046872">
    <property type="term" value="F:metal ion binding"/>
    <property type="evidence" value="ECO:0007669"/>
    <property type="project" value="UniProtKB-KW"/>
</dbReference>
<evidence type="ECO:0000256" key="10">
    <source>
        <dbReference type="ARBA" id="ARBA00022840"/>
    </source>
</evidence>
<evidence type="ECO:0000256" key="9">
    <source>
        <dbReference type="ARBA" id="ARBA00022833"/>
    </source>
</evidence>
<dbReference type="InterPro" id="IPR001650">
    <property type="entry name" value="Helicase_C-like"/>
</dbReference>
<dbReference type="SMART" id="SM00957">
    <property type="entry name" value="SecA_DEAD"/>
    <property type="match status" value="1"/>
</dbReference>
<dbReference type="GO" id="GO:0065002">
    <property type="term" value="P:intracellular protein transmembrane transport"/>
    <property type="evidence" value="ECO:0007669"/>
    <property type="project" value="UniProtKB-UniRule"/>
</dbReference>
<dbReference type="InterPro" id="IPR020937">
    <property type="entry name" value="SecA_CS"/>
</dbReference>
<dbReference type="PRINTS" id="PR00906">
    <property type="entry name" value="SECA"/>
</dbReference>
<comment type="subcellular location">
    <subcellularLocation>
        <location evidence="15">Cell membrane</location>
        <topology evidence="15">Peripheral membrane protein</topology>
        <orientation evidence="15">Cytoplasmic side</orientation>
    </subcellularLocation>
    <subcellularLocation>
        <location evidence="15">Cytoplasm</location>
    </subcellularLocation>
    <text evidence="15">Distribution is 50-50.</text>
</comment>
<keyword evidence="3 15" id="KW-0813">Transport</keyword>
<dbReference type="GO" id="GO:0008564">
    <property type="term" value="F:protein-exporting ATPase activity"/>
    <property type="evidence" value="ECO:0007669"/>
    <property type="project" value="UniProtKB-EC"/>
</dbReference>
<dbReference type="Pfam" id="PF01043">
    <property type="entry name" value="SecA_PP_bind"/>
    <property type="match status" value="1"/>
</dbReference>
<evidence type="ECO:0000259" key="19">
    <source>
        <dbReference type="PROSITE" id="PS51196"/>
    </source>
</evidence>
<dbReference type="HAMAP" id="MF_01382">
    <property type="entry name" value="SecA"/>
    <property type="match status" value="1"/>
</dbReference>
<dbReference type="FunFam" id="3.40.50.300:FF:000113">
    <property type="entry name" value="Preprotein translocase subunit SecA"/>
    <property type="match status" value="1"/>
</dbReference>
<dbReference type="CDD" id="cd17928">
    <property type="entry name" value="DEXDc_SecA"/>
    <property type="match status" value="1"/>
</dbReference>
<comment type="cofactor">
    <cofactor evidence="1">
        <name>Zn(2+)</name>
        <dbReference type="ChEBI" id="CHEBI:29105"/>
    </cofactor>
</comment>
<dbReference type="Pfam" id="PF07517">
    <property type="entry name" value="SecA_DEAD"/>
    <property type="match status" value="1"/>
</dbReference>
<dbReference type="EMBL" id="HQ542106">
    <property type="protein sequence ID" value="ADQ20046.1"/>
    <property type="molecule type" value="Genomic_DNA"/>
</dbReference>
<name>G8D466_9GAMM</name>
<evidence type="ECO:0000256" key="3">
    <source>
        <dbReference type="ARBA" id="ARBA00022448"/>
    </source>
</evidence>
<dbReference type="InterPro" id="IPR014001">
    <property type="entry name" value="Helicase_ATP-bd"/>
</dbReference>
<dbReference type="NCBIfam" id="NF009538">
    <property type="entry name" value="PRK12904.1"/>
    <property type="match status" value="1"/>
</dbReference>
<feature type="binding site" evidence="15">
    <location>
        <position position="50"/>
    </location>
    <ligand>
        <name>ATP</name>
        <dbReference type="ChEBI" id="CHEBI:30616"/>
    </ligand>
</feature>
<dbReference type="GO" id="GO:0005829">
    <property type="term" value="C:cytosol"/>
    <property type="evidence" value="ECO:0007669"/>
    <property type="project" value="TreeGrafter"/>
</dbReference>
<dbReference type="CDD" id="cd18803">
    <property type="entry name" value="SF2_C_secA"/>
    <property type="match status" value="1"/>
</dbReference>
<dbReference type="InterPro" id="IPR011116">
    <property type="entry name" value="SecA_Wing/Scaffold"/>
</dbReference>
<dbReference type="Gene3D" id="3.90.1440.10">
    <property type="entry name" value="SecA, preprotein cross-linking domain"/>
    <property type="match status" value="1"/>
</dbReference>
<keyword evidence="14 15" id="KW-0472">Membrane</keyword>
<dbReference type="SUPFAM" id="SSF81767">
    <property type="entry name" value="Pre-protein crosslinking domain of SecA"/>
    <property type="match status" value="1"/>
</dbReference>
<reference evidence="20" key="1">
    <citation type="journal article" date="2011" name="ACS Chem. Biol.">
        <title>Meta-omic Characterization of the Marine Invertebrate Microbial Consortium That Produces the Chemotherapeutic Natural Product ET-743.</title>
        <authorList>
            <person name="Rath C.M."/>
            <person name="Janto B."/>
            <person name="Earl J."/>
            <person name="Ahmed A."/>
            <person name="Hu F.Z."/>
            <person name="Hiller L."/>
            <person name="Dahlgren M."/>
            <person name="Kreft R."/>
            <person name="Yu F."/>
            <person name="Wolff J.J."/>
            <person name="Kweon H.K."/>
            <person name="Christiansen M.A."/>
            <person name="Hakansson K."/>
            <person name="Williams R.M."/>
            <person name="Ehrlich G.D."/>
            <person name="Sherman D.H."/>
        </authorList>
    </citation>
    <scope>NUCLEOTIDE SEQUENCE</scope>
</reference>
<evidence type="ECO:0000313" key="20">
    <source>
        <dbReference type="EMBL" id="ADQ20046.1"/>
    </source>
</evidence>
<dbReference type="InterPro" id="IPR014018">
    <property type="entry name" value="SecA_motor_DEAD"/>
</dbReference>
<dbReference type="InterPro" id="IPR004027">
    <property type="entry name" value="SEC_C_motif"/>
</dbReference>
<keyword evidence="7" id="KW-0479">Metal-binding</keyword>
<evidence type="ECO:0000259" key="18">
    <source>
        <dbReference type="PROSITE" id="PS51194"/>
    </source>
</evidence>
<dbReference type="InterPro" id="IPR036266">
    <property type="entry name" value="SecA_Wing/Scaffold_sf"/>
</dbReference>
<dbReference type="SUPFAM" id="SSF52540">
    <property type="entry name" value="P-loop containing nucleoside triphosphate hydrolases"/>
    <property type="match status" value="2"/>
</dbReference>
<keyword evidence="10 15" id="KW-0067">ATP-binding</keyword>
<evidence type="ECO:0000256" key="16">
    <source>
        <dbReference type="RuleBase" id="RU003874"/>
    </source>
</evidence>
<dbReference type="GO" id="GO:0017038">
    <property type="term" value="P:protein import"/>
    <property type="evidence" value="ECO:0007669"/>
    <property type="project" value="InterPro"/>
</dbReference>
<evidence type="ECO:0000259" key="17">
    <source>
        <dbReference type="PROSITE" id="PS51192"/>
    </source>
</evidence>
<dbReference type="FunFam" id="3.90.1440.10:FF:000001">
    <property type="entry name" value="Preprotein translocase subunit SecA"/>
    <property type="match status" value="1"/>
</dbReference>
<dbReference type="InterPro" id="IPR044722">
    <property type="entry name" value="SecA_SF2_C"/>
</dbReference>
<feature type="binding site" evidence="15">
    <location>
        <begin position="68"/>
        <end position="72"/>
    </location>
    <ligand>
        <name>ATP</name>
        <dbReference type="ChEBI" id="CHEBI:30616"/>
    </ligand>
</feature>
<evidence type="ECO:0000256" key="13">
    <source>
        <dbReference type="ARBA" id="ARBA00023010"/>
    </source>
</evidence>
<evidence type="ECO:0000256" key="14">
    <source>
        <dbReference type="ARBA" id="ARBA00023136"/>
    </source>
</evidence>
<keyword evidence="4 15" id="KW-1003">Cell membrane</keyword>
<feature type="domain" description="Helicase ATP-binding" evidence="17">
    <location>
        <begin position="52"/>
        <end position="210"/>
    </location>
</feature>
<dbReference type="PANTHER" id="PTHR30612:SF0">
    <property type="entry name" value="CHLOROPLAST PROTEIN-TRANSPORTING ATPASE"/>
    <property type="match status" value="1"/>
</dbReference>
<dbReference type="SUPFAM" id="SSF81886">
    <property type="entry name" value="Helical scaffold and wing domains of SecA"/>
    <property type="match status" value="1"/>
</dbReference>